<sequence precursor="true">MPRIVAARSSTGLLLLLIVSCSASAACPAPATHPTPFVGTRGGRKIAHVVADKARAFADGVTVFSGKVVLTYGTETVHAQRIRFNRRTNAFTAIGHVRVTNAQGGELRAHYLHMNRATGRGVARAVRFVLPGSNARGRAVMVILRSRHKSDIKDTRYTMCPEGTKVWYIDADRLHLNYTKDVGIATNARVYFHGVPIFYWPYLSFPISSKRKSGFLPPRYGTASNSGIMLSIPYYWNLAPNYDLTTTPEIMTRRGVLFRNHFRYLGLGYSGSDRIDYIPVDRVYGGPRYALHIAHNQVFNPYWWASINYNRVSDPAFYTDFSANFALASQIDLPQLGAVGYSGRHLRLQVTSSAYQLLDTSIGAAYKPYEELPGLFLNARGTAKPNRLHYRLKASAARFLGGGTPPADRLDLEPALSYPWRWPAGFITPRLAVRETDYWIAGQPTIHRTTPIASLSDGLVFERTLKGGGRQTLEPELSYLYVPYRNQQGIPFFDTAPAPFTYTNLFRTNSFFGPDRQVDANQLIAGLTTRLYSSTGRERLRASVGEIYYFHKPSIYATYQTRVLNRTSDLAAEAYARLSRHWYVRGSLAWNPNNDQTDEGDAYVEYSPKPNAIITVGHRYIRGVQEQVDVSLQWPVLTHWSTLVETSYSLMQSASLESYLGIQYNSCCWGLGFYVGKTLGLNNTQFTTAMFEFTLNGLGALGSAPVVPLSQHGFMLGY</sequence>
<proteinExistence type="inferred from homology"/>
<comment type="caution">
    <text evidence="2">Lacks conserved residue(s) required for the propagation of feature annotation.</text>
</comment>
<comment type="similarity">
    <text evidence="2">Belongs to the LptD family.</text>
</comment>
<evidence type="ECO:0000313" key="4">
    <source>
        <dbReference type="EMBL" id="RCN58403.1"/>
    </source>
</evidence>
<dbReference type="OrthoDB" id="9760225at2"/>
<dbReference type="GO" id="GO:1990351">
    <property type="term" value="C:transporter complex"/>
    <property type="evidence" value="ECO:0007669"/>
    <property type="project" value="TreeGrafter"/>
</dbReference>
<reference evidence="4 5" key="1">
    <citation type="submission" date="2018-02" db="EMBL/GenBank/DDBJ databases">
        <title>Insights into the biology of acidophilic members of the Acidiferrobacteraceae family derived from comparative genomic analyses.</title>
        <authorList>
            <person name="Issotta F."/>
            <person name="Thyssen C."/>
            <person name="Mena C."/>
            <person name="Moya A."/>
            <person name="Bellenberg S."/>
            <person name="Sproer C."/>
            <person name="Covarrubias P.C."/>
            <person name="Sand W."/>
            <person name="Quatrini R."/>
            <person name="Vera M."/>
        </authorList>
    </citation>
    <scope>NUCLEOTIDE SEQUENCE [LARGE SCALE GENOMIC DNA]</scope>
    <source>
        <strain evidence="5">m-1</strain>
    </source>
</reference>
<dbReference type="PANTHER" id="PTHR30189:SF1">
    <property type="entry name" value="LPS-ASSEMBLY PROTEIN LPTD"/>
    <property type="match status" value="1"/>
</dbReference>
<dbReference type="Proteomes" id="UP000253250">
    <property type="component" value="Unassembled WGS sequence"/>
</dbReference>
<dbReference type="InterPro" id="IPR007543">
    <property type="entry name" value="LptD_C"/>
</dbReference>
<dbReference type="HAMAP" id="MF_01411">
    <property type="entry name" value="LPS_assembly_LptD"/>
    <property type="match status" value="1"/>
</dbReference>
<evidence type="ECO:0000256" key="2">
    <source>
        <dbReference type="HAMAP-Rule" id="MF_01411"/>
    </source>
</evidence>
<keyword evidence="2" id="KW-0472">Membrane</keyword>
<comment type="function">
    <text evidence="2">Together with LptE, is involved in the assembly of lipopolysaccharide (LPS) at the surface of the outer membrane.</text>
</comment>
<organism evidence="4 5">
    <name type="scientific">Acidiferrobacter thiooxydans</name>
    <dbReference type="NCBI Taxonomy" id="163359"/>
    <lineage>
        <taxon>Bacteria</taxon>
        <taxon>Pseudomonadati</taxon>
        <taxon>Pseudomonadota</taxon>
        <taxon>Gammaproteobacteria</taxon>
        <taxon>Acidiferrobacterales</taxon>
        <taxon>Acidiferrobacteraceae</taxon>
        <taxon>Acidiferrobacter</taxon>
    </lineage>
</organism>
<dbReference type="Pfam" id="PF04453">
    <property type="entry name" value="LptD"/>
    <property type="match status" value="1"/>
</dbReference>
<gene>
    <name evidence="2" type="primary">lptD</name>
    <name evidence="4" type="ORF">C4900_00975</name>
</gene>
<evidence type="ECO:0000256" key="1">
    <source>
        <dbReference type="ARBA" id="ARBA00023237"/>
    </source>
</evidence>
<evidence type="ECO:0000259" key="3">
    <source>
        <dbReference type="Pfam" id="PF04453"/>
    </source>
</evidence>
<keyword evidence="2" id="KW-0732">Signal</keyword>
<feature type="domain" description="LptD C-terminal" evidence="3">
    <location>
        <begin position="288"/>
        <end position="640"/>
    </location>
</feature>
<dbReference type="AlphaFoldDB" id="A0A368HG79"/>
<dbReference type="InterPro" id="IPR050218">
    <property type="entry name" value="LptD"/>
</dbReference>
<keyword evidence="5" id="KW-1185">Reference proteome</keyword>
<comment type="caution">
    <text evidence="4">The sequence shown here is derived from an EMBL/GenBank/DDBJ whole genome shotgun (WGS) entry which is preliminary data.</text>
</comment>
<feature type="signal peptide" evidence="2">
    <location>
        <begin position="1"/>
        <end position="25"/>
    </location>
</feature>
<dbReference type="InterPro" id="IPR020889">
    <property type="entry name" value="LipoPS_assembly_LptD"/>
</dbReference>
<comment type="subcellular location">
    <subcellularLocation>
        <location evidence="2">Cell outer membrane</location>
    </subcellularLocation>
</comment>
<dbReference type="PANTHER" id="PTHR30189">
    <property type="entry name" value="LPS-ASSEMBLY PROTEIN"/>
    <property type="match status" value="1"/>
</dbReference>
<protein>
    <recommendedName>
        <fullName evidence="2">LPS-assembly protein LptD</fullName>
    </recommendedName>
</protein>
<feature type="chain" id="PRO_5017094258" description="LPS-assembly protein LptD" evidence="2">
    <location>
        <begin position="26"/>
        <end position="718"/>
    </location>
</feature>
<dbReference type="PROSITE" id="PS51257">
    <property type="entry name" value="PROKAR_LIPOPROTEIN"/>
    <property type="match status" value="1"/>
</dbReference>
<comment type="subunit">
    <text evidence="2">Component of the lipopolysaccharide transport and assembly complex. Interacts with LptE and LptA.</text>
</comment>
<name>A0A368HG79_9GAMM</name>
<dbReference type="GO" id="GO:0009279">
    <property type="term" value="C:cell outer membrane"/>
    <property type="evidence" value="ECO:0007669"/>
    <property type="project" value="UniProtKB-SubCell"/>
</dbReference>
<keyword evidence="1 2" id="KW-0998">Cell outer membrane</keyword>
<evidence type="ECO:0000313" key="5">
    <source>
        <dbReference type="Proteomes" id="UP000253250"/>
    </source>
</evidence>
<dbReference type="GO" id="GO:0043165">
    <property type="term" value="P:Gram-negative-bacterium-type cell outer membrane assembly"/>
    <property type="evidence" value="ECO:0007669"/>
    <property type="project" value="UniProtKB-UniRule"/>
</dbReference>
<dbReference type="EMBL" id="PSYR01000001">
    <property type="protein sequence ID" value="RCN58403.1"/>
    <property type="molecule type" value="Genomic_DNA"/>
</dbReference>
<dbReference type="GO" id="GO:0015920">
    <property type="term" value="P:lipopolysaccharide transport"/>
    <property type="evidence" value="ECO:0007669"/>
    <property type="project" value="InterPro"/>
</dbReference>
<accession>A0A368HG79</accession>